<evidence type="ECO:0000256" key="5">
    <source>
        <dbReference type="SAM" id="Phobius"/>
    </source>
</evidence>
<keyword evidence="3 5" id="KW-1133">Transmembrane helix</keyword>
<dbReference type="STRING" id="1193182.BN11_3820006"/>
<name>W6JWZ3_9MICO</name>
<dbReference type="Pfam" id="PF14378">
    <property type="entry name" value="PAP2_3"/>
    <property type="match status" value="1"/>
</dbReference>
<gene>
    <name evidence="7" type="ORF">BN11_3820006</name>
</gene>
<dbReference type="PANTHER" id="PTHR31310">
    <property type="match status" value="1"/>
</dbReference>
<dbReference type="EMBL" id="CAJA01000315">
    <property type="protein sequence ID" value="CCH74088.1"/>
    <property type="molecule type" value="Genomic_DNA"/>
</dbReference>
<proteinExistence type="predicted"/>
<dbReference type="PANTHER" id="PTHR31310:SF7">
    <property type="entry name" value="PA-PHOSPHATASE RELATED-FAMILY PROTEIN DDB_G0268928"/>
    <property type="match status" value="1"/>
</dbReference>
<dbReference type="AlphaFoldDB" id="W6JWZ3"/>
<keyword evidence="8" id="KW-1185">Reference proteome</keyword>
<evidence type="ECO:0000256" key="4">
    <source>
        <dbReference type="ARBA" id="ARBA00023136"/>
    </source>
</evidence>
<evidence type="ECO:0000259" key="6">
    <source>
        <dbReference type="Pfam" id="PF14378"/>
    </source>
</evidence>
<keyword evidence="2 5" id="KW-0812">Transmembrane</keyword>
<organism evidence="7 8">
    <name type="scientific">Nostocoides australiense Ben110</name>
    <dbReference type="NCBI Taxonomy" id="1193182"/>
    <lineage>
        <taxon>Bacteria</taxon>
        <taxon>Bacillati</taxon>
        <taxon>Actinomycetota</taxon>
        <taxon>Actinomycetes</taxon>
        <taxon>Micrococcales</taxon>
        <taxon>Intrasporangiaceae</taxon>
        <taxon>Nostocoides</taxon>
    </lineage>
</organism>
<dbReference type="InterPro" id="IPR036938">
    <property type="entry name" value="PAP2/HPO_sf"/>
</dbReference>
<dbReference type="Proteomes" id="UP000035763">
    <property type="component" value="Unassembled WGS sequence"/>
</dbReference>
<dbReference type="SUPFAM" id="SSF48317">
    <property type="entry name" value="Acid phosphatase/Vanadium-dependent haloperoxidase"/>
    <property type="match status" value="1"/>
</dbReference>
<dbReference type="InterPro" id="IPR026841">
    <property type="entry name" value="Aur1/Ipt1"/>
</dbReference>
<feature type="transmembrane region" description="Helical" evidence="5">
    <location>
        <begin position="179"/>
        <end position="202"/>
    </location>
</feature>
<feature type="transmembrane region" description="Helical" evidence="5">
    <location>
        <begin position="237"/>
        <end position="256"/>
    </location>
</feature>
<dbReference type="InterPro" id="IPR052185">
    <property type="entry name" value="IPC_Synthase-Related"/>
</dbReference>
<comment type="caution">
    <text evidence="7">The sequence shown here is derived from an EMBL/GenBank/DDBJ whole genome shotgun (WGS) entry which is preliminary data.</text>
</comment>
<evidence type="ECO:0000256" key="1">
    <source>
        <dbReference type="ARBA" id="ARBA00004141"/>
    </source>
</evidence>
<comment type="subcellular location">
    <subcellularLocation>
        <location evidence="1">Membrane</location>
        <topology evidence="1">Multi-pass membrane protein</topology>
    </subcellularLocation>
</comment>
<feature type="transmembrane region" description="Helical" evidence="5">
    <location>
        <begin position="128"/>
        <end position="146"/>
    </location>
</feature>
<sequence length="258" mass="27554">MSATTTSVTPVSASTAVSVPRTVGAKQRVAAALGEASAVTALLAVFTWIQNRLGTNTAAAHANADVVARLDGSEILGWEVSANTWLAGIPWLAAFSALLYSVVLFAPPAVLAWAWWRDRAAYGRLRTMLVTLTFASLIPFALFPVAPPRLHVPGTVDIVERYRLLGSSTTPTTESAANLFAATPSLHVAWACWFAYAVWVVLRRRGFRPYAVWSFPVVAAADVVVTANHYLLDVFSGGLLALLTIAGVGAGHRWLARI</sequence>
<protein>
    <recommendedName>
        <fullName evidence="6">Inositolphosphotransferase Aur1/Ipt1 domain-containing protein</fullName>
    </recommendedName>
</protein>
<feature type="domain" description="Inositolphosphotransferase Aur1/Ipt1" evidence="6">
    <location>
        <begin position="67"/>
        <end position="246"/>
    </location>
</feature>
<evidence type="ECO:0000256" key="3">
    <source>
        <dbReference type="ARBA" id="ARBA00022989"/>
    </source>
</evidence>
<dbReference type="GO" id="GO:0016020">
    <property type="term" value="C:membrane"/>
    <property type="evidence" value="ECO:0007669"/>
    <property type="project" value="UniProtKB-SubCell"/>
</dbReference>
<feature type="transmembrane region" description="Helical" evidence="5">
    <location>
        <begin position="91"/>
        <end position="116"/>
    </location>
</feature>
<evidence type="ECO:0000256" key="2">
    <source>
        <dbReference type="ARBA" id="ARBA00022692"/>
    </source>
</evidence>
<accession>W6JWZ3</accession>
<feature type="transmembrane region" description="Helical" evidence="5">
    <location>
        <begin position="29"/>
        <end position="49"/>
    </location>
</feature>
<evidence type="ECO:0000313" key="7">
    <source>
        <dbReference type="EMBL" id="CCH74088.1"/>
    </source>
</evidence>
<reference evidence="7 8" key="1">
    <citation type="journal article" date="2013" name="ISME J.">
        <title>A metabolic model for members of the genus Tetrasphaera involved in enhanced biological phosphorus removal.</title>
        <authorList>
            <person name="Kristiansen R."/>
            <person name="Nguyen H.T.T."/>
            <person name="Saunders A.M."/>
            <person name="Nielsen J.L."/>
            <person name="Wimmer R."/>
            <person name="Le V.Q."/>
            <person name="McIlroy S.J."/>
            <person name="Petrovski S."/>
            <person name="Seviour R.J."/>
            <person name="Calteau A."/>
            <person name="Nielsen K.L."/>
            <person name="Nielsen P.H."/>
        </authorList>
    </citation>
    <scope>NUCLEOTIDE SEQUENCE [LARGE SCALE GENOMIC DNA]</scope>
    <source>
        <strain evidence="7 8">Ben110</strain>
    </source>
</reference>
<evidence type="ECO:0000313" key="8">
    <source>
        <dbReference type="Proteomes" id="UP000035763"/>
    </source>
</evidence>
<dbReference type="OrthoDB" id="5241565at2"/>
<keyword evidence="4 5" id="KW-0472">Membrane</keyword>
<feature type="transmembrane region" description="Helical" evidence="5">
    <location>
        <begin position="209"/>
        <end position="231"/>
    </location>
</feature>